<accession>A0ABS4PL46</accession>
<reference evidence="1 2" key="1">
    <citation type="submission" date="2021-03" db="EMBL/GenBank/DDBJ databases">
        <title>Sequencing the genomes of 1000 actinobacteria strains.</title>
        <authorList>
            <person name="Klenk H.-P."/>
        </authorList>
    </citation>
    <scope>NUCLEOTIDE SEQUENCE [LARGE SCALE GENOMIC DNA]</scope>
    <source>
        <strain evidence="1 2">DSM 45510</strain>
    </source>
</reference>
<name>A0ABS4PL46_9PSEU</name>
<gene>
    <name evidence="1" type="ORF">JOM49_001661</name>
</gene>
<protein>
    <submittedName>
        <fullName evidence="1">Uncharacterized protein</fullName>
    </submittedName>
</protein>
<comment type="caution">
    <text evidence="1">The sequence shown here is derived from an EMBL/GenBank/DDBJ whole genome shotgun (WGS) entry which is preliminary data.</text>
</comment>
<keyword evidence="2" id="KW-1185">Reference proteome</keyword>
<sequence length="76" mass="8316">MHTDIWTGNAADLAQRGALAVFPVTGWWKENKARDHSEEGARYALILSIETPALDVDVWTPVAQQINVPVSITTAT</sequence>
<dbReference type="EMBL" id="JAGGMS010000001">
    <property type="protein sequence ID" value="MBP2180135.1"/>
    <property type="molecule type" value="Genomic_DNA"/>
</dbReference>
<evidence type="ECO:0000313" key="2">
    <source>
        <dbReference type="Proteomes" id="UP000741013"/>
    </source>
</evidence>
<evidence type="ECO:0000313" key="1">
    <source>
        <dbReference type="EMBL" id="MBP2180135.1"/>
    </source>
</evidence>
<proteinExistence type="predicted"/>
<dbReference type="Proteomes" id="UP000741013">
    <property type="component" value="Unassembled WGS sequence"/>
</dbReference>
<organism evidence="1 2">
    <name type="scientific">Amycolatopsis magusensis</name>
    <dbReference type="NCBI Taxonomy" id="882444"/>
    <lineage>
        <taxon>Bacteria</taxon>
        <taxon>Bacillati</taxon>
        <taxon>Actinomycetota</taxon>
        <taxon>Actinomycetes</taxon>
        <taxon>Pseudonocardiales</taxon>
        <taxon>Pseudonocardiaceae</taxon>
        <taxon>Amycolatopsis</taxon>
    </lineage>
</organism>